<evidence type="ECO:0000256" key="1">
    <source>
        <dbReference type="SAM" id="Phobius"/>
    </source>
</evidence>
<dbReference type="Proteomes" id="UP000231056">
    <property type="component" value="Unassembled WGS sequence"/>
</dbReference>
<proteinExistence type="predicted"/>
<keyword evidence="1" id="KW-0812">Transmembrane</keyword>
<evidence type="ECO:0008006" key="4">
    <source>
        <dbReference type="Google" id="ProtNLM"/>
    </source>
</evidence>
<reference evidence="2 3" key="1">
    <citation type="submission" date="2017-09" db="EMBL/GenBank/DDBJ databases">
        <title>Depth-based differentiation of microbial function through sediment-hosted aquifers and enrichment of novel symbionts in the deep terrestrial subsurface.</title>
        <authorList>
            <person name="Probst A.J."/>
            <person name="Ladd B."/>
            <person name="Jarett J.K."/>
            <person name="Geller-Mcgrath D.E."/>
            <person name="Sieber C.M."/>
            <person name="Emerson J.B."/>
            <person name="Anantharaman K."/>
            <person name="Thomas B.C."/>
            <person name="Malmstrom R."/>
            <person name="Stieglmeier M."/>
            <person name="Klingl A."/>
            <person name="Woyke T."/>
            <person name="Ryan C.M."/>
            <person name="Banfield J.F."/>
        </authorList>
    </citation>
    <scope>NUCLEOTIDE SEQUENCE [LARGE SCALE GENOMIC DNA]</scope>
    <source>
        <strain evidence="2">CG11_big_fil_rev_8_21_14_0_20_36_8</strain>
    </source>
</reference>
<sequence>MMVFMNYYYLAKKSKTALIPIVLTPVYILALALYPTNISGVMYVSTIFTYVNVTIFILIFFKNRFLSLFE</sequence>
<gene>
    <name evidence="2" type="ORF">COV58_00950</name>
</gene>
<organism evidence="2 3">
    <name type="scientific">Candidatus Roizmanbacteria bacterium CG11_big_fil_rev_8_21_14_0_20_36_8</name>
    <dbReference type="NCBI Taxonomy" id="1974856"/>
    <lineage>
        <taxon>Bacteria</taxon>
        <taxon>Candidatus Roizmaniibacteriota</taxon>
    </lineage>
</organism>
<dbReference type="AlphaFoldDB" id="A0A2M6IUX5"/>
<feature type="transmembrane region" description="Helical" evidence="1">
    <location>
        <begin position="16"/>
        <end position="34"/>
    </location>
</feature>
<comment type="caution">
    <text evidence="2">The sequence shown here is derived from an EMBL/GenBank/DDBJ whole genome shotgun (WGS) entry which is preliminary data.</text>
</comment>
<protein>
    <recommendedName>
        <fullName evidence="4">Polysaccharide biosynthesis protein C-terminal domain-containing protein</fullName>
    </recommendedName>
</protein>
<feature type="transmembrane region" description="Helical" evidence="1">
    <location>
        <begin position="40"/>
        <end position="61"/>
    </location>
</feature>
<keyword evidence="1" id="KW-1133">Transmembrane helix</keyword>
<evidence type="ECO:0000313" key="2">
    <source>
        <dbReference type="EMBL" id="PIQ73726.1"/>
    </source>
</evidence>
<dbReference type="EMBL" id="PCVM01000019">
    <property type="protein sequence ID" value="PIQ73726.1"/>
    <property type="molecule type" value="Genomic_DNA"/>
</dbReference>
<name>A0A2M6IUX5_9BACT</name>
<evidence type="ECO:0000313" key="3">
    <source>
        <dbReference type="Proteomes" id="UP000231056"/>
    </source>
</evidence>
<accession>A0A2M6IUX5</accession>
<keyword evidence="1" id="KW-0472">Membrane</keyword>